<keyword evidence="1" id="KW-0472">Membrane</keyword>
<evidence type="ECO:0000313" key="3">
    <source>
        <dbReference type="Proteomes" id="UP001222027"/>
    </source>
</evidence>
<sequence>MLRSSTRAVPLSRSPPFLSLSPSLSLSLSLSLCFQLCFHAWRSLSSPLNLSPEKIKWRTSKRSELEVSLPKMEGRNLVAAKRTGNGVISFPLFLFLYYVLVVFLVFLCRKRQQT</sequence>
<keyword evidence="3" id="KW-1185">Reference proteome</keyword>
<keyword evidence="1" id="KW-0812">Transmembrane</keyword>
<accession>A0AAV8QYA3</accession>
<dbReference type="EMBL" id="JAQQAF010000005">
    <property type="protein sequence ID" value="KAJ8485413.1"/>
    <property type="molecule type" value="Genomic_DNA"/>
</dbReference>
<comment type="caution">
    <text evidence="2">The sequence shown here is derived from an EMBL/GenBank/DDBJ whole genome shotgun (WGS) entry which is preliminary data.</text>
</comment>
<keyword evidence="1" id="KW-1133">Transmembrane helix</keyword>
<protein>
    <recommendedName>
        <fullName evidence="4">Transmembrane protein</fullName>
    </recommendedName>
</protein>
<name>A0AAV8QYA3_ENSVE</name>
<reference evidence="2 3" key="1">
    <citation type="submission" date="2022-12" db="EMBL/GenBank/DDBJ databases">
        <title>Chromosome-scale assembly of the Ensete ventricosum genome.</title>
        <authorList>
            <person name="Dussert Y."/>
            <person name="Stocks J."/>
            <person name="Wendawek A."/>
            <person name="Woldeyes F."/>
            <person name="Nichols R.A."/>
            <person name="Borrell J.S."/>
        </authorList>
    </citation>
    <scope>NUCLEOTIDE SEQUENCE [LARGE SCALE GENOMIC DNA]</scope>
    <source>
        <strain evidence="3">cv. Maze</strain>
        <tissue evidence="2">Seeds</tissue>
    </source>
</reference>
<evidence type="ECO:0000313" key="2">
    <source>
        <dbReference type="EMBL" id="KAJ8485413.1"/>
    </source>
</evidence>
<dbReference type="Proteomes" id="UP001222027">
    <property type="component" value="Unassembled WGS sequence"/>
</dbReference>
<proteinExistence type="predicted"/>
<feature type="transmembrane region" description="Helical" evidence="1">
    <location>
        <begin position="87"/>
        <end position="108"/>
    </location>
</feature>
<evidence type="ECO:0000256" key="1">
    <source>
        <dbReference type="SAM" id="Phobius"/>
    </source>
</evidence>
<organism evidence="2 3">
    <name type="scientific">Ensete ventricosum</name>
    <name type="common">Abyssinian banana</name>
    <name type="synonym">Musa ensete</name>
    <dbReference type="NCBI Taxonomy" id="4639"/>
    <lineage>
        <taxon>Eukaryota</taxon>
        <taxon>Viridiplantae</taxon>
        <taxon>Streptophyta</taxon>
        <taxon>Embryophyta</taxon>
        <taxon>Tracheophyta</taxon>
        <taxon>Spermatophyta</taxon>
        <taxon>Magnoliopsida</taxon>
        <taxon>Liliopsida</taxon>
        <taxon>Zingiberales</taxon>
        <taxon>Musaceae</taxon>
        <taxon>Ensete</taxon>
    </lineage>
</organism>
<gene>
    <name evidence="2" type="ORF">OPV22_017898</name>
</gene>
<dbReference type="AlphaFoldDB" id="A0AAV8QYA3"/>
<evidence type="ECO:0008006" key="4">
    <source>
        <dbReference type="Google" id="ProtNLM"/>
    </source>
</evidence>